<dbReference type="SMART" id="SM00342">
    <property type="entry name" value="HTH_ARAC"/>
    <property type="match status" value="1"/>
</dbReference>
<evidence type="ECO:0000256" key="4">
    <source>
        <dbReference type="ARBA" id="ARBA00022729"/>
    </source>
</evidence>
<dbReference type="SUPFAM" id="SSF51215">
    <property type="entry name" value="Regulatory protein AraC"/>
    <property type="match status" value="1"/>
</dbReference>
<dbReference type="PANTHER" id="PTHR30532:SF26">
    <property type="entry name" value="IRON(3+)-HYDROXAMATE-BINDING PROTEIN FHUD"/>
    <property type="match status" value="1"/>
</dbReference>
<name>A0A917LVU8_9BACL</name>
<evidence type="ECO:0000256" key="7">
    <source>
        <dbReference type="ARBA" id="ARBA00023163"/>
    </source>
</evidence>
<evidence type="ECO:0000256" key="1">
    <source>
        <dbReference type="ARBA" id="ARBA00004196"/>
    </source>
</evidence>
<dbReference type="EMBL" id="BMHY01000002">
    <property type="protein sequence ID" value="GGG59985.1"/>
    <property type="molecule type" value="Genomic_DNA"/>
</dbReference>
<keyword evidence="6" id="KW-0238">DNA-binding</keyword>
<dbReference type="SUPFAM" id="SSF53807">
    <property type="entry name" value="Helical backbone' metal receptor"/>
    <property type="match status" value="1"/>
</dbReference>
<evidence type="ECO:0000256" key="6">
    <source>
        <dbReference type="ARBA" id="ARBA00023125"/>
    </source>
</evidence>
<dbReference type="SUPFAM" id="SSF46689">
    <property type="entry name" value="Homeodomain-like"/>
    <property type="match status" value="2"/>
</dbReference>
<evidence type="ECO:0000256" key="5">
    <source>
        <dbReference type="ARBA" id="ARBA00023015"/>
    </source>
</evidence>
<dbReference type="PANTHER" id="PTHR30532">
    <property type="entry name" value="IRON III DICITRATE-BINDING PERIPLASMIC PROTEIN"/>
    <property type="match status" value="1"/>
</dbReference>
<dbReference type="Gene3D" id="3.40.50.1980">
    <property type="entry name" value="Nitrogenase molybdenum iron protein domain"/>
    <property type="match status" value="2"/>
</dbReference>
<evidence type="ECO:0000259" key="8">
    <source>
        <dbReference type="PROSITE" id="PS01124"/>
    </source>
</evidence>
<keyword evidence="11" id="KW-1185">Reference proteome</keyword>
<dbReference type="Pfam" id="PF01497">
    <property type="entry name" value="Peripla_BP_2"/>
    <property type="match status" value="1"/>
</dbReference>
<evidence type="ECO:0000313" key="11">
    <source>
        <dbReference type="Proteomes" id="UP000600247"/>
    </source>
</evidence>
<dbReference type="InterPro" id="IPR009057">
    <property type="entry name" value="Homeodomain-like_sf"/>
</dbReference>
<evidence type="ECO:0008006" key="12">
    <source>
        <dbReference type="Google" id="ProtNLM"/>
    </source>
</evidence>
<keyword evidence="4" id="KW-0732">Signal</keyword>
<dbReference type="RefSeq" id="WP_188888002.1">
    <property type="nucleotide sequence ID" value="NZ_BMHY01000002.1"/>
</dbReference>
<keyword evidence="3" id="KW-0813">Transport</keyword>
<dbReference type="InterPro" id="IPR018062">
    <property type="entry name" value="HTH_AraC-typ_CS"/>
</dbReference>
<dbReference type="GO" id="GO:0003700">
    <property type="term" value="F:DNA-binding transcription factor activity"/>
    <property type="evidence" value="ECO:0007669"/>
    <property type="project" value="InterPro"/>
</dbReference>
<comment type="subcellular location">
    <subcellularLocation>
        <location evidence="1">Cell envelope</location>
    </subcellularLocation>
</comment>
<gene>
    <name evidence="10" type="ORF">GCM10010918_11500</name>
</gene>
<dbReference type="Proteomes" id="UP000600247">
    <property type="component" value="Unassembled WGS sequence"/>
</dbReference>
<evidence type="ECO:0000259" key="9">
    <source>
        <dbReference type="PROSITE" id="PS50983"/>
    </source>
</evidence>
<dbReference type="Gene3D" id="1.10.10.60">
    <property type="entry name" value="Homeodomain-like"/>
    <property type="match status" value="2"/>
</dbReference>
<dbReference type="PROSITE" id="PS00041">
    <property type="entry name" value="HTH_ARAC_FAMILY_1"/>
    <property type="match status" value="1"/>
</dbReference>
<dbReference type="PROSITE" id="PS01124">
    <property type="entry name" value="HTH_ARAC_FAMILY_2"/>
    <property type="match status" value="1"/>
</dbReference>
<proteinExistence type="inferred from homology"/>
<dbReference type="GO" id="GO:0030288">
    <property type="term" value="C:outer membrane-bounded periplasmic space"/>
    <property type="evidence" value="ECO:0007669"/>
    <property type="project" value="TreeGrafter"/>
</dbReference>
<evidence type="ECO:0000256" key="2">
    <source>
        <dbReference type="ARBA" id="ARBA00008814"/>
    </source>
</evidence>
<dbReference type="InterPro" id="IPR051313">
    <property type="entry name" value="Bact_iron-sidero_bind"/>
</dbReference>
<evidence type="ECO:0000256" key="3">
    <source>
        <dbReference type="ARBA" id="ARBA00022448"/>
    </source>
</evidence>
<dbReference type="InterPro" id="IPR002491">
    <property type="entry name" value="ABC_transptr_periplasmic_BD"/>
</dbReference>
<dbReference type="Pfam" id="PF12833">
    <property type="entry name" value="HTH_18"/>
    <property type="match status" value="1"/>
</dbReference>
<organism evidence="10 11">
    <name type="scientific">Paenibacillus radicis</name>
    <name type="common">ex Gao et al. 2016</name>
    <dbReference type="NCBI Taxonomy" id="1737354"/>
    <lineage>
        <taxon>Bacteria</taxon>
        <taxon>Bacillati</taxon>
        <taxon>Bacillota</taxon>
        <taxon>Bacilli</taxon>
        <taxon>Bacillales</taxon>
        <taxon>Paenibacillaceae</taxon>
        <taxon>Paenibacillus</taxon>
    </lineage>
</organism>
<reference evidence="10 11" key="1">
    <citation type="journal article" date="2014" name="Int. J. Syst. Evol. Microbiol.">
        <title>Complete genome sequence of Corynebacterium casei LMG S-19264T (=DSM 44701T), isolated from a smear-ripened cheese.</title>
        <authorList>
            <consortium name="US DOE Joint Genome Institute (JGI-PGF)"/>
            <person name="Walter F."/>
            <person name="Albersmeier A."/>
            <person name="Kalinowski J."/>
            <person name="Ruckert C."/>
        </authorList>
    </citation>
    <scope>NUCLEOTIDE SEQUENCE [LARGE SCALE GENOMIC DNA]</scope>
    <source>
        <strain evidence="10 11">CGMCC 1.15286</strain>
    </source>
</reference>
<comment type="similarity">
    <text evidence="2">Belongs to the bacterial solute-binding protein 8 family.</text>
</comment>
<dbReference type="InterPro" id="IPR018060">
    <property type="entry name" value="HTH_AraC"/>
</dbReference>
<dbReference type="InterPro" id="IPR037923">
    <property type="entry name" value="HTH-like"/>
</dbReference>
<accession>A0A917LVU8</accession>
<feature type="domain" description="Fe/B12 periplasmic-binding" evidence="9">
    <location>
        <begin position="298"/>
        <end position="555"/>
    </location>
</feature>
<dbReference type="GO" id="GO:0043565">
    <property type="term" value="F:sequence-specific DNA binding"/>
    <property type="evidence" value="ECO:0007669"/>
    <property type="project" value="InterPro"/>
</dbReference>
<evidence type="ECO:0000313" key="10">
    <source>
        <dbReference type="EMBL" id="GGG59985.1"/>
    </source>
</evidence>
<feature type="domain" description="HTH araC/xylS-type" evidence="8">
    <location>
        <begin position="176"/>
        <end position="274"/>
    </location>
</feature>
<dbReference type="PROSITE" id="PS50983">
    <property type="entry name" value="FE_B12_PBP"/>
    <property type="match status" value="1"/>
</dbReference>
<dbReference type="GO" id="GO:1901678">
    <property type="term" value="P:iron coordination entity transport"/>
    <property type="evidence" value="ECO:0007669"/>
    <property type="project" value="UniProtKB-ARBA"/>
</dbReference>
<keyword evidence="5" id="KW-0805">Transcription regulation</keyword>
<protein>
    <recommendedName>
        <fullName evidence="12">Helix-turn-helix domain-containing protein</fullName>
    </recommendedName>
</protein>
<keyword evidence="7" id="KW-0804">Transcription</keyword>
<dbReference type="AlphaFoldDB" id="A0A917LVU8"/>
<sequence>MEQNEQETPSLLDVRFAIDKEGKWDSHRHSIDASVLEGHHAIVVFAKGNGILLVNGRAVQVRSGTAVIVRPQSQLKVKQLSDSDFLLSGYWITFNIYSGSTLVLDMKGCLTYEQPLAPAPFIKVVDLLEQLINKRPNTGKLALFKQQIRLQELLLLLLEHHDEASQSVKDAMRAVERSVAFMKEHYGENITVELLARQAGVRRAEYSSLFQQLTGNKPLDYLTELRMKRAKELLLLSNGPLRDIAHHVGFRDEYYFNRRFRQSMGISPKQYARTHPSKLNITDNQGLKIELPLQPQYSKIVVVGFPLGHLMALGVRPVGADMTVIGKQVVYRDKLQHIHDIGPSEDYAKIKALEPDFIFCCSTVSLTEVPISRIAPTLVINRADSSFEQLRLMAAVVGKSPYAEKWIKSYKTKLKAMWSQLRLDIGVNETAAVIVIVGGELYVMGTNGLASTLYHPLGFKPSEKVRELIEQGIDFQGISVEMLQNYTGDRLFLLIGEDQVSLDAAELLVKSPFWQELLPVQKNLVYRMHAKWNYDDAITLEQLLTVLPGVLHNKISLRSLENSRS</sequence>
<comment type="caution">
    <text evidence="10">The sequence shown here is derived from an EMBL/GenBank/DDBJ whole genome shotgun (WGS) entry which is preliminary data.</text>
</comment>